<dbReference type="PROSITE" id="PS51419">
    <property type="entry name" value="RAB"/>
    <property type="match status" value="1"/>
</dbReference>
<dbReference type="Pfam" id="PF03131">
    <property type="entry name" value="bZIP_Maf"/>
    <property type="match status" value="1"/>
</dbReference>
<evidence type="ECO:0000259" key="7">
    <source>
        <dbReference type="PROSITE" id="PS50217"/>
    </source>
</evidence>
<dbReference type="CDD" id="cd14718">
    <property type="entry name" value="bZIP_Maf_large"/>
    <property type="match status" value="1"/>
</dbReference>
<dbReference type="GO" id="GO:0000981">
    <property type="term" value="F:DNA-binding transcription factor activity, RNA polymerase II-specific"/>
    <property type="evidence" value="ECO:0007669"/>
    <property type="project" value="TreeGrafter"/>
</dbReference>
<dbReference type="FunFam" id="1.20.5.170:FF:000016">
    <property type="entry name" value="MAF bZIP transcription factor"/>
    <property type="match status" value="1"/>
</dbReference>
<dbReference type="InterPro" id="IPR046347">
    <property type="entry name" value="bZIP_sf"/>
</dbReference>
<keyword evidence="9" id="KW-1185">Reference proteome</keyword>
<feature type="region of interest" description="Disordered" evidence="6">
    <location>
        <begin position="238"/>
        <end position="296"/>
    </location>
</feature>
<dbReference type="SUPFAM" id="SSF52540">
    <property type="entry name" value="P-loop containing nucleoside triphosphate hydrolases"/>
    <property type="match status" value="1"/>
</dbReference>
<feature type="domain" description="BZIP" evidence="7">
    <location>
        <begin position="329"/>
        <end position="392"/>
    </location>
</feature>
<feature type="compositionally biased region" description="Low complexity" evidence="6">
    <location>
        <begin position="63"/>
        <end position="75"/>
    </location>
</feature>
<evidence type="ECO:0000256" key="1">
    <source>
        <dbReference type="ARBA" id="ARBA00022741"/>
    </source>
</evidence>
<dbReference type="Gene3D" id="1.20.5.170">
    <property type="match status" value="1"/>
</dbReference>
<dbReference type="InterPro" id="IPR001806">
    <property type="entry name" value="Small_GTPase"/>
</dbReference>
<dbReference type="GO" id="GO:0005634">
    <property type="term" value="C:nucleus"/>
    <property type="evidence" value="ECO:0007669"/>
    <property type="project" value="TreeGrafter"/>
</dbReference>
<reference evidence="8" key="1">
    <citation type="submission" date="2023-08" db="EMBL/GenBank/DDBJ databases">
        <title>Pelteobagrus vachellii genome.</title>
        <authorList>
            <person name="Liu H."/>
        </authorList>
    </citation>
    <scope>NUCLEOTIDE SEQUENCE</scope>
    <source>
        <strain evidence="8">PRFRI_2022a</strain>
        <tissue evidence="8">Muscle</tissue>
    </source>
</reference>
<feature type="compositionally biased region" description="Low complexity" evidence="6">
    <location>
        <begin position="82"/>
        <end position="95"/>
    </location>
</feature>
<keyword evidence="1" id="KW-0547">Nucleotide-binding</keyword>
<evidence type="ECO:0000256" key="4">
    <source>
        <dbReference type="ARBA" id="ARBA00023163"/>
    </source>
</evidence>
<dbReference type="InterPro" id="IPR024874">
    <property type="entry name" value="Transcription_factor_Maf_fam"/>
</dbReference>
<evidence type="ECO:0000256" key="3">
    <source>
        <dbReference type="ARBA" id="ARBA00023125"/>
    </source>
</evidence>
<feature type="compositionally biased region" description="Basic residues" evidence="6">
    <location>
        <begin position="265"/>
        <end position="290"/>
    </location>
</feature>
<dbReference type="Pfam" id="PF00071">
    <property type="entry name" value="Ras"/>
    <property type="match status" value="1"/>
</dbReference>
<dbReference type="PRINTS" id="PR00449">
    <property type="entry name" value="RASTRNSFRMNG"/>
</dbReference>
<dbReference type="InterPro" id="IPR027417">
    <property type="entry name" value="P-loop_NTPase"/>
</dbReference>
<organism evidence="8 9">
    <name type="scientific">Tachysurus vachellii</name>
    <name type="common">Darkbarbel catfish</name>
    <name type="synonym">Pelteobagrus vachellii</name>
    <dbReference type="NCBI Taxonomy" id="175792"/>
    <lineage>
        <taxon>Eukaryota</taxon>
        <taxon>Metazoa</taxon>
        <taxon>Chordata</taxon>
        <taxon>Craniata</taxon>
        <taxon>Vertebrata</taxon>
        <taxon>Euteleostomi</taxon>
        <taxon>Actinopterygii</taxon>
        <taxon>Neopterygii</taxon>
        <taxon>Teleostei</taxon>
        <taxon>Ostariophysi</taxon>
        <taxon>Siluriformes</taxon>
        <taxon>Bagridae</taxon>
        <taxon>Tachysurus</taxon>
    </lineage>
</organism>
<feature type="coiled-coil region" evidence="5">
    <location>
        <begin position="354"/>
        <end position="388"/>
    </location>
</feature>
<evidence type="ECO:0000313" key="9">
    <source>
        <dbReference type="Proteomes" id="UP001187315"/>
    </source>
</evidence>
<dbReference type="SUPFAM" id="SSF47454">
    <property type="entry name" value="A DNA-binding domain in eukaryotic transcription factors"/>
    <property type="match status" value="1"/>
</dbReference>
<name>A0AA88MYI0_TACVA</name>
<dbReference type="PANTHER" id="PTHR10129">
    <property type="entry name" value="TRANSCRIPTION FACTOR MAF"/>
    <property type="match status" value="1"/>
</dbReference>
<dbReference type="GO" id="GO:0003924">
    <property type="term" value="F:GTPase activity"/>
    <property type="evidence" value="ECO:0007669"/>
    <property type="project" value="InterPro"/>
</dbReference>
<sequence length="716" mass="77935">MSSPSIPLPPLPPSPLAMEYLNDFDLLKFEAKADSPPSLPPCSYPKAVQQQQDSSSSPYVVRPPTDSSLSSSPYTSLPPSPTLSDAHPLPSGSSSSSSSISIPLSISASYVSGLNSTPQGNLDCSPAPGVPGQCPNPTSLEDLFWLAAIQQQFGGEASLLEALGGTPERGDRDRGVVGGFLGCEDAVEVLLNSAAAAAVSSQFPVLSQSSGSSNLGDSSSESGGDVKASELCHRPLLFVSSGPPPLHNGNPPQGTYHQPSSPSSRLHHPQHHPHHHHHPHHLINSHHHHQLQASQSGLHERFSDEQLVSLSVRELNRHLRGVSKDEVVRLKQKRRTLKNRGYAQSCRYKRLQHRHALESEKHILTQQLEQLQCELSRVLRERDAYKARYEKLVNSSEAPPTQTNNPTARRRETRRSESISDGCFGGHRSSMTLSSAPPVRRGSTPVPFKYQLRREEAVNDDCDWTPGIGVTEATSPPPVSFVPAQDEAAGAYVEEKQGGPFRIALLGQNGVGKTSLAIALAGEIDRTASVDSDGEGYVRTVTVDNEESTIFIFDNWRQDLSMLVCEVCVLVFSVTDRRSFHRTAQLRLLLRENQPQTPIILVGNKSDLVRSREVSTEEARSNAALYESPYVELSASLDHGTTKLLELAVRAARGENLGSLGVIGTDGATGGRRESLSTRAKRFLSNLVPRYPREKERDGGKFFRQKSRSCHDLGAL</sequence>
<dbReference type="InterPro" id="IPR008917">
    <property type="entry name" value="TF_DNA-bd_sf"/>
</dbReference>
<dbReference type="Proteomes" id="UP001187315">
    <property type="component" value="Unassembled WGS sequence"/>
</dbReference>
<dbReference type="AlphaFoldDB" id="A0AA88MYI0"/>
<dbReference type="SMART" id="SM00338">
    <property type="entry name" value="BRLZ"/>
    <property type="match status" value="1"/>
</dbReference>
<protein>
    <recommendedName>
        <fullName evidence="7">BZIP domain-containing protein</fullName>
    </recommendedName>
</protein>
<dbReference type="PROSITE" id="PS51421">
    <property type="entry name" value="RAS"/>
    <property type="match status" value="1"/>
</dbReference>
<comment type="caution">
    <text evidence="8">The sequence shown here is derived from an EMBL/GenBank/DDBJ whole genome shotgun (WGS) entry which is preliminary data.</text>
</comment>
<dbReference type="CDD" id="cd04148">
    <property type="entry name" value="RGK"/>
    <property type="match status" value="1"/>
</dbReference>
<dbReference type="SMART" id="SM00174">
    <property type="entry name" value="RHO"/>
    <property type="match status" value="1"/>
</dbReference>
<dbReference type="Gene3D" id="3.40.50.300">
    <property type="entry name" value="P-loop containing nucleotide triphosphate hydrolases"/>
    <property type="match status" value="1"/>
</dbReference>
<dbReference type="EMBL" id="JAVHJS010000010">
    <property type="protein sequence ID" value="KAK2846104.1"/>
    <property type="molecule type" value="Genomic_DNA"/>
</dbReference>
<dbReference type="InterPro" id="IPR004827">
    <property type="entry name" value="bZIP"/>
</dbReference>
<evidence type="ECO:0000256" key="2">
    <source>
        <dbReference type="ARBA" id="ARBA00023015"/>
    </source>
</evidence>
<dbReference type="GO" id="GO:0000978">
    <property type="term" value="F:RNA polymerase II cis-regulatory region sequence-specific DNA binding"/>
    <property type="evidence" value="ECO:0007669"/>
    <property type="project" value="TreeGrafter"/>
</dbReference>
<proteinExistence type="predicted"/>
<evidence type="ECO:0000313" key="8">
    <source>
        <dbReference type="EMBL" id="KAK2846104.1"/>
    </source>
</evidence>
<feature type="region of interest" description="Disordered" evidence="6">
    <location>
        <begin position="202"/>
        <end position="226"/>
    </location>
</feature>
<evidence type="ECO:0000256" key="5">
    <source>
        <dbReference type="SAM" id="Coils"/>
    </source>
</evidence>
<dbReference type="SMART" id="SM00173">
    <property type="entry name" value="RAS"/>
    <property type="match status" value="1"/>
</dbReference>
<feature type="region of interest" description="Disordered" evidence="6">
    <location>
        <begin position="391"/>
        <end position="443"/>
    </location>
</feature>
<keyword evidence="5" id="KW-0175">Coiled coil</keyword>
<accession>A0AA88MYI0</accession>
<dbReference type="GO" id="GO:0005525">
    <property type="term" value="F:GTP binding"/>
    <property type="evidence" value="ECO:0007669"/>
    <property type="project" value="InterPro"/>
</dbReference>
<dbReference type="SMART" id="SM00175">
    <property type="entry name" value="RAB"/>
    <property type="match status" value="1"/>
</dbReference>
<gene>
    <name evidence="8" type="ORF">Q7C36_010958</name>
</gene>
<feature type="region of interest" description="Disordered" evidence="6">
    <location>
        <begin position="32"/>
        <end position="95"/>
    </location>
</feature>
<dbReference type="SUPFAM" id="SSF57959">
    <property type="entry name" value="Leucine zipper domain"/>
    <property type="match status" value="1"/>
</dbReference>
<feature type="compositionally biased region" description="Polar residues" evidence="6">
    <location>
        <begin position="393"/>
        <end position="406"/>
    </location>
</feature>
<keyword evidence="2" id="KW-0805">Transcription regulation</keyword>
<feature type="compositionally biased region" description="Polar residues" evidence="6">
    <location>
        <begin position="48"/>
        <end position="58"/>
    </location>
</feature>
<feature type="compositionally biased region" description="Low complexity" evidence="6">
    <location>
        <begin position="202"/>
        <end position="223"/>
    </location>
</feature>
<dbReference type="PANTHER" id="PTHR10129:SF35">
    <property type="entry name" value="NEURAL RETINA-SPECIFIC LEUCINE ZIPPER PROTEIN"/>
    <property type="match status" value="1"/>
</dbReference>
<dbReference type="PROSITE" id="PS50217">
    <property type="entry name" value="BZIP"/>
    <property type="match status" value="1"/>
</dbReference>
<dbReference type="InterPro" id="IPR004826">
    <property type="entry name" value="bZIP_Maf"/>
</dbReference>
<evidence type="ECO:0000256" key="6">
    <source>
        <dbReference type="SAM" id="MobiDB-lite"/>
    </source>
</evidence>
<keyword evidence="4" id="KW-0804">Transcription</keyword>
<keyword evidence="3" id="KW-0238">DNA-binding</keyword>